<keyword evidence="3" id="KW-1185">Reference proteome</keyword>
<reference evidence="2 3" key="1">
    <citation type="submission" date="2020-04" db="EMBL/GenBank/DDBJ databases">
        <authorList>
            <person name="Alioto T."/>
            <person name="Alioto T."/>
            <person name="Gomez Garrido J."/>
        </authorList>
    </citation>
    <scope>NUCLEOTIDE SEQUENCE [LARGE SCALE GENOMIC DNA]</scope>
</reference>
<evidence type="ECO:0000313" key="3">
    <source>
        <dbReference type="Proteomes" id="UP000494165"/>
    </source>
</evidence>
<gene>
    <name evidence="2" type="ORF">CLODIP_2_CD04546</name>
</gene>
<dbReference type="Proteomes" id="UP000494165">
    <property type="component" value="Unassembled WGS sequence"/>
</dbReference>
<feature type="region of interest" description="Disordered" evidence="1">
    <location>
        <begin position="172"/>
        <end position="210"/>
    </location>
</feature>
<proteinExistence type="predicted"/>
<accession>A0A8S1DNZ1</accession>
<protein>
    <submittedName>
        <fullName evidence="2">Uncharacterized protein</fullName>
    </submittedName>
</protein>
<evidence type="ECO:0000256" key="1">
    <source>
        <dbReference type="SAM" id="MobiDB-lite"/>
    </source>
</evidence>
<feature type="region of interest" description="Disordered" evidence="1">
    <location>
        <begin position="118"/>
        <end position="138"/>
    </location>
</feature>
<dbReference type="EMBL" id="CADEPI010000412">
    <property type="protein sequence ID" value="CAB3385424.1"/>
    <property type="molecule type" value="Genomic_DNA"/>
</dbReference>
<comment type="caution">
    <text evidence="2">The sequence shown here is derived from an EMBL/GenBank/DDBJ whole genome shotgun (WGS) entry which is preliminary data.</text>
</comment>
<dbReference type="AlphaFoldDB" id="A0A8S1DNZ1"/>
<evidence type="ECO:0000313" key="2">
    <source>
        <dbReference type="EMBL" id="CAB3385424.1"/>
    </source>
</evidence>
<sequence>MMLFWQLRIPKETKWIIKAQFALKLPWMNPSTRNTLLRKIYNQNFRRTIRSGVIKYVRDGKAGRRIHRRRLATFADFRMHLSCGFRNKCVVKTLRNRILSQKITSDWHQIFYRRHDFRGPPSHRGPLPPNPNEQGCKRPVFKKILQCMEGRKNQEYDGIGFSSFLIPREKYDTMNMRSGPNPQAGGRPSPDTEKPLIKYGPRQPPQTRVA</sequence>
<name>A0A8S1DNZ1_9INSE</name>
<organism evidence="2 3">
    <name type="scientific">Cloeon dipterum</name>
    <dbReference type="NCBI Taxonomy" id="197152"/>
    <lineage>
        <taxon>Eukaryota</taxon>
        <taxon>Metazoa</taxon>
        <taxon>Ecdysozoa</taxon>
        <taxon>Arthropoda</taxon>
        <taxon>Hexapoda</taxon>
        <taxon>Insecta</taxon>
        <taxon>Pterygota</taxon>
        <taxon>Palaeoptera</taxon>
        <taxon>Ephemeroptera</taxon>
        <taxon>Pisciforma</taxon>
        <taxon>Baetidae</taxon>
        <taxon>Cloeon</taxon>
    </lineage>
</organism>